<dbReference type="GO" id="GO:0004401">
    <property type="term" value="F:histidinol-phosphatase activity"/>
    <property type="evidence" value="ECO:0007669"/>
    <property type="project" value="UniProtKB-UniRule"/>
</dbReference>
<evidence type="ECO:0000256" key="8">
    <source>
        <dbReference type="RuleBase" id="RU366003"/>
    </source>
</evidence>
<name>A0A124IFP8_9ACTN</name>
<keyword evidence="4 8" id="KW-0028">Amino-acid biosynthesis</keyword>
<dbReference type="GO" id="GO:0005737">
    <property type="term" value="C:cytoplasm"/>
    <property type="evidence" value="ECO:0007669"/>
    <property type="project" value="TreeGrafter"/>
</dbReference>
<keyword evidence="11" id="KW-1185">Reference proteome</keyword>
<dbReference type="Proteomes" id="UP000053260">
    <property type="component" value="Unassembled WGS sequence"/>
</dbReference>
<dbReference type="InterPro" id="IPR016195">
    <property type="entry name" value="Pol/histidinol_Pase-like"/>
</dbReference>
<evidence type="ECO:0000259" key="9">
    <source>
        <dbReference type="Pfam" id="PF02811"/>
    </source>
</evidence>
<dbReference type="UniPathway" id="UPA00031">
    <property type="reaction ID" value="UER00013"/>
</dbReference>
<dbReference type="Gene3D" id="3.20.20.140">
    <property type="entry name" value="Metal-dependent hydrolases"/>
    <property type="match status" value="1"/>
</dbReference>
<evidence type="ECO:0000256" key="3">
    <source>
        <dbReference type="ARBA" id="ARBA00013085"/>
    </source>
</evidence>
<dbReference type="OrthoDB" id="6637113at2"/>
<feature type="domain" description="PHP" evidence="9">
    <location>
        <begin position="19"/>
        <end position="227"/>
    </location>
</feature>
<dbReference type="RefSeq" id="WP_067017096.1">
    <property type="nucleotide sequence ID" value="NZ_KQ949076.1"/>
</dbReference>
<dbReference type="Pfam" id="PF02811">
    <property type="entry name" value="PHP"/>
    <property type="match status" value="1"/>
</dbReference>
<comment type="similarity">
    <text evidence="2 8">Belongs to the PHP hydrolase family. HisK subfamily.</text>
</comment>
<organism evidence="10 11">
    <name type="scientific">Streptomyces dysideae</name>
    <dbReference type="NCBI Taxonomy" id="909626"/>
    <lineage>
        <taxon>Bacteria</taxon>
        <taxon>Bacillati</taxon>
        <taxon>Actinomycetota</taxon>
        <taxon>Actinomycetes</taxon>
        <taxon>Kitasatosporales</taxon>
        <taxon>Streptomycetaceae</taxon>
        <taxon>Streptomyces</taxon>
    </lineage>
</organism>
<dbReference type="InterPro" id="IPR004013">
    <property type="entry name" value="PHP_dom"/>
</dbReference>
<comment type="caution">
    <text evidence="10">The sequence shown here is derived from an EMBL/GenBank/DDBJ whole genome shotgun (WGS) entry which is preliminary data.</text>
</comment>
<sequence>MATEDFAWKASPGQVLPADNHVHTEWSWDASTGVMEKACEEAIRLGLPAISFTDHADFTAWAFPGEAQDSSVVRVIDTHAHTGLFDLDGYWECLERCRDRYPDLKILSGMELGEPHLFDKEISALLKRRHFDRLLGSLHSLTVDGQLHYAPFLFTADNAQELMRTYLIETLNMVESNDVFQVLAHIDYPMRAWPKGAKPFNANDYEEEYRAVLRALARSDRALEMNTQGPWPAAEVVRWWYEEGGSAVSFGSDSHEPETVGRNFAATAAMVEAHGFKPGKDPIDFWRR</sequence>
<dbReference type="PANTHER" id="PTHR21039:SF0">
    <property type="entry name" value="HISTIDINOL-PHOSPHATASE"/>
    <property type="match status" value="1"/>
</dbReference>
<keyword evidence="6 8" id="KW-0368">Histidine biosynthesis</keyword>
<proteinExistence type="inferred from homology"/>
<accession>A0A124IFP8</accession>
<dbReference type="InterPro" id="IPR010140">
    <property type="entry name" value="Histidinol_P_phosphatase_HisJ"/>
</dbReference>
<comment type="pathway">
    <text evidence="1 8">Amino-acid biosynthesis; L-histidine biosynthesis; L-histidine from 5-phospho-alpha-D-ribose 1-diphosphate: step 8/9.</text>
</comment>
<evidence type="ECO:0000256" key="4">
    <source>
        <dbReference type="ARBA" id="ARBA00022605"/>
    </source>
</evidence>
<dbReference type="AlphaFoldDB" id="A0A124IFP8"/>
<keyword evidence="5 8" id="KW-0378">Hydrolase</keyword>
<evidence type="ECO:0000256" key="7">
    <source>
        <dbReference type="ARBA" id="ARBA00049158"/>
    </source>
</evidence>
<gene>
    <name evidence="10" type="ORF">AQJ91_06030</name>
</gene>
<dbReference type="GO" id="GO:0000105">
    <property type="term" value="P:L-histidine biosynthetic process"/>
    <property type="evidence" value="ECO:0007669"/>
    <property type="project" value="UniProtKB-UniRule"/>
</dbReference>
<evidence type="ECO:0000256" key="6">
    <source>
        <dbReference type="ARBA" id="ARBA00023102"/>
    </source>
</evidence>
<dbReference type="EC" id="3.1.3.15" evidence="3 8"/>
<dbReference type="EMBL" id="LMXB01000019">
    <property type="protein sequence ID" value="KUO22132.1"/>
    <property type="molecule type" value="Genomic_DNA"/>
</dbReference>
<evidence type="ECO:0000256" key="5">
    <source>
        <dbReference type="ARBA" id="ARBA00022801"/>
    </source>
</evidence>
<dbReference type="NCBIfam" id="TIGR01856">
    <property type="entry name" value="hisJ_fam"/>
    <property type="match status" value="1"/>
</dbReference>
<dbReference type="STRING" id="909626.AQJ91_06030"/>
<protein>
    <recommendedName>
        <fullName evidence="3 8">Histidinol-phosphatase</fullName>
        <shortName evidence="8">HolPase</shortName>
        <ecNumber evidence="3 8">3.1.3.15</ecNumber>
    </recommendedName>
</protein>
<reference evidence="10 11" key="1">
    <citation type="submission" date="2015-10" db="EMBL/GenBank/DDBJ databases">
        <title>Draft genome sequence of Streptomyces sp. RV15, isolated from a marine sponge.</title>
        <authorList>
            <person name="Ruckert C."/>
            <person name="Abdelmohsen U.R."/>
            <person name="Winkler A."/>
            <person name="Hentschel U."/>
            <person name="Kalinowski J."/>
            <person name="Kampfer P."/>
            <person name="Glaeser S."/>
        </authorList>
    </citation>
    <scope>NUCLEOTIDE SEQUENCE [LARGE SCALE GENOMIC DNA]</scope>
    <source>
        <strain evidence="10 11">RV15</strain>
    </source>
</reference>
<evidence type="ECO:0000313" key="11">
    <source>
        <dbReference type="Proteomes" id="UP000053260"/>
    </source>
</evidence>
<evidence type="ECO:0000256" key="2">
    <source>
        <dbReference type="ARBA" id="ARBA00009152"/>
    </source>
</evidence>
<dbReference type="SUPFAM" id="SSF89550">
    <property type="entry name" value="PHP domain-like"/>
    <property type="match status" value="1"/>
</dbReference>
<dbReference type="PANTHER" id="PTHR21039">
    <property type="entry name" value="HISTIDINOL PHOSPHATASE-RELATED"/>
    <property type="match status" value="1"/>
</dbReference>
<comment type="catalytic activity">
    <reaction evidence="7 8">
        <text>L-histidinol phosphate + H2O = L-histidinol + phosphate</text>
        <dbReference type="Rhea" id="RHEA:14465"/>
        <dbReference type="ChEBI" id="CHEBI:15377"/>
        <dbReference type="ChEBI" id="CHEBI:43474"/>
        <dbReference type="ChEBI" id="CHEBI:57699"/>
        <dbReference type="ChEBI" id="CHEBI:57980"/>
        <dbReference type="EC" id="3.1.3.15"/>
    </reaction>
</comment>
<evidence type="ECO:0000256" key="1">
    <source>
        <dbReference type="ARBA" id="ARBA00004970"/>
    </source>
</evidence>
<evidence type="ECO:0000313" key="10">
    <source>
        <dbReference type="EMBL" id="KUO22132.1"/>
    </source>
</evidence>